<dbReference type="InterPro" id="IPR051018">
    <property type="entry name" value="Bacteriophage_GH24"/>
</dbReference>
<evidence type="ECO:0000313" key="12">
    <source>
        <dbReference type="Proteomes" id="UP000223770"/>
    </source>
</evidence>
<evidence type="ECO:0000256" key="5">
    <source>
        <dbReference type="ARBA" id="ARBA00022801"/>
    </source>
</evidence>
<dbReference type="HAMAP" id="MF_04110">
    <property type="entry name" value="ENDOLYSIN_T4"/>
    <property type="match status" value="1"/>
</dbReference>
<keyword evidence="8 9" id="KW-0326">Glycosidase</keyword>
<comment type="similarity">
    <text evidence="9 10">Belongs to the glycosyl hydrolase 24 family.</text>
</comment>
<keyword evidence="4 9" id="KW-0081">Bacteriolytic enzyme</keyword>
<keyword evidence="9" id="KW-1035">Host cytoplasm</keyword>
<evidence type="ECO:0000256" key="9">
    <source>
        <dbReference type="HAMAP-Rule" id="MF_04110"/>
    </source>
</evidence>
<evidence type="ECO:0000256" key="7">
    <source>
        <dbReference type="ARBA" id="ARBA00023142"/>
    </source>
</evidence>
<evidence type="ECO:0000256" key="6">
    <source>
        <dbReference type="ARBA" id="ARBA00022852"/>
    </source>
</evidence>
<organism evidence="11 12">
    <name type="scientific">Pectobacterium phage PP2</name>
    <dbReference type="NCBI Taxonomy" id="1897743"/>
    <lineage>
        <taxon>Viruses</taxon>
        <taxon>Duplodnaviria</taxon>
        <taxon>Heunggongvirae</taxon>
        <taxon>Uroviricota</taxon>
        <taxon>Caudoviricetes</taxon>
        <taxon>Autographivirales</taxon>
        <taxon>Autonotataviridae</taxon>
        <taxon>Melnykvirinae</taxon>
        <taxon>Wanjuvirus</taxon>
        <taxon>Wanjuvirus PP2</taxon>
    </lineage>
</organism>
<dbReference type="GO" id="GO:0042742">
    <property type="term" value="P:defense response to bacterium"/>
    <property type="evidence" value="ECO:0007669"/>
    <property type="project" value="UniProtKB-KW"/>
</dbReference>
<protein>
    <recommendedName>
        <fullName evidence="9">Endolysin</fullName>
        <ecNumber evidence="9">3.2.1.17</ecNumber>
    </recommendedName>
    <alternativeName>
        <fullName evidence="9">Lysis protein</fullName>
    </alternativeName>
    <alternativeName>
        <fullName evidence="9">Lysozyme</fullName>
    </alternativeName>
    <alternativeName>
        <fullName evidence="9">Muramidase</fullName>
    </alternativeName>
</protein>
<dbReference type="InterPro" id="IPR034690">
    <property type="entry name" value="Endolysin_T4_type"/>
</dbReference>
<evidence type="ECO:0000256" key="10">
    <source>
        <dbReference type="RuleBase" id="RU003788"/>
    </source>
</evidence>
<dbReference type="EMBL" id="KX756572">
    <property type="protein sequence ID" value="AOT25411.1"/>
    <property type="molecule type" value="Genomic_DNA"/>
</dbReference>
<proteinExistence type="inferred from homology"/>
<dbReference type="GO" id="GO:0009253">
    <property type="term" value="P:peptidoglycan catabolic process"/>
    <property type="evidence" value="ECO:0007669"/>
    <property type="project" value="UniProtKB-UniRule"/>
</dbReference>
<dbReference type="GO" id="GO:0044659">
    <property type="term" value="P:viral release from host cell by cytolysis"/>
    <property type="evidence" value="ECO:0007669"/>
    <property type="project" value="UniProtKB-UniRule"/>
</dbReference>
<dbReference type="GO" id="GO:0003796">
    <property type="term" value="F:lysozyme activity"/>
    <property type="evidence" value="ECO:0007669"/>
    <property type="project" value="UniProtKB-UniRule"/>
</dbReference>
<keyword evidence="2 9" id="KW-0929">Antimicrobial</keyword>
<keyword evidence="5 9" id="KW-0378">Hydrolase</keyword>
<dbReference type="SUPFAM" id="SSF53955">
    <property type="entry name" value="Lysozyme-like"/>
    <property type="match status" value="1"/>
</dbReference>
<keyword evidence="3 9" id="KW-1188">Viral release from host cell</keyword>
<evidence type="ECO:0000256" key="4">
    <source>
        <dbReference type="ARBA" id="ARBA00022638"/>
    </source>
</evidence>
<dbReference type="Proteomes" id="UP000223770">
    <property type="component" value="Segment"/>
</dbReference>
<feature type="active site" description="Proton donor/acceptor" evidence="9">
    <location>
        <position position="50"/>
    </location>
</feature>
<dbReference type="Pfam" id="PF00959">
    <property type="entry name" value="Phage_lysozyme"/>
    <property type="match status" value="1"/>
</dbReference>
<reference evidence="11 12" key="1">
    <citation type="journal article" date="2017" name="Arch. Virol.">
        <title>Genomic characterization of bacteriophage vB_PcaP_PP2 infecting Pectobacterium carotovorum subsp. carotovorum, a new member of a proposed genus in the subfamily Autographivirinae.</title>
        <authorList>
            <person name="Lim J.A."/>
            <person name="Heu S."/>
            <person name="Park J."/>
            <person name="Roh E."/>
        </authorList>
    </citation>
    <scope>NUCLEOTIDE SEQUENCE [LARGE SCALE GENOMIC DNA]</scope>
</reference>
<dbReference type="InterPro" id="IPR023347">
    <property type="entry name" value="Lysozyme_dom_sf"/>
</dbReference>
<keyword evidence="6 9" id="KW-0204">Cytolysis</keyword>
<dbReference type="GO" id="GO:0016998">
    <property type="term" value="P:cell wall macromolecule catabolic process"/>
    <property type="evidence" value="ECO:0007669"/>
    <property type="project" value="InterPro"/>
</dbReference>
<comment type="function">
    <text evidence="9">Endolysin with lysozyme activity that degrades host peptidoglycans and participates with the holin and spanin proteins in the sequential events which lead to the programmed host cell lysis releasing the mature viral particles. Once the holin has permeabilized the host cell membrane, the endolysin can reach the periplasm and break down the peptidoglycan layer.</text>
</comment>
<dbReference type="InterPro" id="IPR023346">
    <property type="entry name" value="Lysozyme-like_dom_sf"/>
</dbReference>
<comment type="subcellular location">
    <subcellularLocation>
        <location evidence="9">Host cytoplasm</location>
    </subcellularLocation>
    <text evidence="9">The endolysin is cytoplasmic, but can reach the periplasmic space with the help of the holins which disrupt the host cell membrane.</text>
</comment>
<dbReference type="PANTHER" id="PTHR38107:SF3">
    <property type="entry name" value="LYSOZYME RRRD-RELATED"/>
    <property type="match status" value="1"/>
</dbReference>
<keyword evidence="12" id="KW-1185">Reference proteome</keyword>
<evidence type="ECO:0000313" key="11">
    <source>
        <dbReference type="EMBL" id="AOT25411.1"/>
    </source>
</evidence>
<sequence length="182" mass="20141">MAVRQAILYGSIAAVLSTVAVNYPGELTTSPEGLENIAQWEKYATRTYLDGVGVPTIGVGSTRWFDGKAPRSSQTASVDEAARLFIRDVKEAEKCVKERMSGNLMPQKVFDSAVSLVYNVGCSGVTWNPKYNRQTNIRLQANAYNWTKVCYHLGDFIYSGGKRTQGLVNRRTAEQAYCLRGI</sequence>
<dbReference type="PANTHER" id="PTHR38107">
    <property type="match status" value="1"/>
</dbReference>
<accession>A0A1W5P530</accession>
<dbReference type="Gene3D" id="1.10.530.40">
    <property type="match status" value="1"/>
</dbReference>
<name>A0A1W5P530_9CAUD</name>
<evidence type="ECO:0000256" key="1">
    <source>
        <dbReference type="ARBA" id="ARBA00000632"/>
    </source>
</evidence>
<evidence type="ECO:0000256" key="8">
    <source>
        <dbReference type="ARBA" id="ARBA00023295"/>
    </source>
</evidence>
<dbReference type="GO" id="GO:0030430">
    <property type="term" value="C:host cell cytoplasm"/>
    <property type="evidence" value="ECO:0007669"/>
    <property type="project" value="UniProtKB-SubCell"/>
</dbReference>
<gene>
    <name evidence="11" type="ORF">PP2_045</name>
</gene>
<comment type="catalytic activity">
    <reaction evidence="1 9 10">
        <text>Hydrolysis of (1-&gt;4)-beta-linkages between N-acetylmuramic acid and N-acetyl-D-glucosamine residues in a peptidoglycan and between N-acetyl-D-glucosamine residues in chitodextrins.</text>
        <dbReference type="EC" id="3.2.1.17"/>
    </reaction>
</comment>
<dbReference type="EC" id="3.2.1.17" evidence="9"/>
<keyword evidence="7 9" id="KW-0578">Host cell lysis by virus</keyword>
<dbReference type="InterPro" id="IPR002196">
    <property type="entry name" value="Glyco_hydro_24"/>
</dbReference>
<evidence type="ECO:0000256" key="3">
    <source>
        <dbReference type="ARBA" id="ARBA00022612"/>
    </source>
</evidence>
<evidence type="ECO:0000256" key="2">
    <source>
        <dbReference type="ARBA" id="ARBA00022529"/>
    </source>
</evidence>
<feature type="active site" description="Proton donor/acceptor" evidence="9">
    <location>
        <position position="41"/>
    </location>
</feature>